<dbReference type="Proteomes" id="UP000681722">
    <property type="component" value="Unassembled WGS sequence"/>
</dbReference>
<gene>
    <name evidence="1" type="ORF">GPM918_LOCUS36627</name>
    <name evidence="2" type="ORF">SRO942_LOCUS37373</name>
</gene>
<protein>
    <submittedName>
        <fullName evidence="1">Uncharacterized protein</fullName>
    </submittedName>
</protein>
<name>A0A815SXN4_9BILA</name>
<evidence type="ECO:0000313" key="1">
    <source>
        <dbReference type="EMBL" id="CAF1499777.1"/>
    </source>
</evidence>
<dbReference type="Proteomes" id="UP000663829">
    <property type="component" value="Unassembled WGS sequence"/>
</dbReference>
<sequence length="70" mass="7978">SFKPIEFDQNLSSVLEWKETSQITDKAICKIRKINVNFNSTTLRALIPASISKIPTVIPTIYELKNQEVN</sequence>
<feature type="non-terminal residue" evidence="1">
    <location>
        <position position="1"/>
    </location>
</feature>
<evidence type="ECO:0000313" key="3">
    <source>
        <dbReference type="Proteomes" id="UP000663829"/>
    </source>
</evidence>
<reference evidence="1" key="1">
    <citation type="submission" date="2021-02" db="EMBL/GenBank/DDBJ databases">
        <authorList>
            <person name="Nowell W R."/>
        </authorList>
    </citation>
    <scope>NUCLEOTIDE SEQUENCE</scope>
</reference>
<dbReference type="EMBL" id="CAJOBC010087857">
    <property type="protein sequence ID" value="CAF4361620.1"/>
    <property type="molecule type" value="Genomic_DNA"/>
</dbReference>
<accession>A0A815SXN4</accession>
<comment type="caution">
    <text evidence="1">The sequence shown here is derived from an EMBL/GenBank/DDBJ whole genome shotgun (WGS) entry which is preliminary data.</text>
</comment>
<proteinExistence type="predicted"/>
<keyword evidence="3" id="KW-1185">Reference proteome</keyword>
<evidence type="ECO:0000313" key="2">
    <source>
        <dbReference type="EMBL" id="CAF4361620.1"/>
    </source>
</evidence>
<dbReference type="EMBL" id="CAJNOQ010022340">
    <property type="protein sequence ID" value="CAF1499777.1"/>
    <property type="molecule type" value="Genomic_DNA"/>
</dbReference>
<organism evidence="1 3">
    <name type="scientific">Didymodactylos carnosus</name>
    <dbReference type="NCBI Taxonomy" id="1234261"/>
    <lineage>
        <taxon>Eukaryota</taxon>
        <taxon>Metazoa</taxon>
        <taxon>Spiralia</taxon>
        <taxon>Gnathifera</taxon>
        <taxon>Rotifera</taxon>
        <taxon>Eurotatoria</taxon>
        <taxon>Bdelloidea</taxon>
        <taxon>Philodinida</taxon>
        <taxon>Philodinidae</taxon>
        <taxon>Didymodactylos</taxon>
    </lineage>
</organism>
<dbReference type="AlphaFoldDB" id="A0A815SXN4"/>